<accession>A0A7S3PZQ9</accession>
<dbReference type="GO" id="GO:0003677">
    <property type="term" value="F:DNA binding"/>
    <property type="evidence" value="ECO:0007669"/>
    <property type="project" value="UniProtKB-UniRule"/>
</dbReference>
<evidence type="ECO:0000256" key="3">
    <source>
        <dbReference type="PROSITE-ProRule" id="PRU00267"/>
    </source>
</evidence>
<dbReference type="EMBL" id="HBIO01007292">
    <property type="protein sequence ID" value="CAE0460599.1"/>
    <property type="molecule type" value="Transcribed_RNA"/>
</dbReference>
<sequence>MLPPTNLNGPVNSLNAQLRIPDGSEQQYYSMHPPNGDGISPSAHSGPSHSGPGPDSMAMPSLGKMPSLATANSSDEGPDLNSMRNNMEAQLAGGHDIPSGSPFYNGRNMMRPTSDGMGNHMSNAAALSSLSNDYYRMNGAGNNFANMQAHFPAAGQYGGYAPQQDPYYQNLTTYAQGLPAQNFHDPSAVSDESSLKQFNNNGKRAFYGSDIQQVNPNPGYGEYMQQEKRLRPDLYSTGMPANSPYGDYGGNFAPHQQMMNMPQDGMFFNGQLPQAAMQQYSSIPSMPPPEAERPKKSSKKKQPSGDMPRRPLTAYNFFFSEEREFILAQIPDNDESGDSKANKVTPVKKESSPAKTEGEGDDKKDENEKEKEEEVKEVDPVEKILASMRTLTEEEKEELHKKVRENTERMLTIHKQSERVKKPHKKVHGKIAFRHLAKIVGSRWRNLTPEKKKYYEEIAAKDSNRYNEDLAAYNKSK</sequence>
<dbReference type="AlphaFoldDB" id="A0A7S3PZQ9"/>
<dbReference type="PANTHER" id="PTHR46040">
    <property type="entry name" value="HIGH MOBILITY GROUP PROTEIN 2"/>
    <property type="match status" value="1"/>
</dbReference>
<name>A0A7S3PZQ9_9STRA</name>
<feature type="compositionally biased region" description="Polar residues" evidence="4">
    <location>
        <begin position="1"/>
        <end position="16"/>
    </location>
</feature>
<dbReference type="InterPro" id="IPR051965">
    <property type="entry name" value="ChromReg_NeuronalGeneExpr"/>
</dbReference>
<dbReference type="PROSITE" id="PS50118">
    <property type="entry name" value="HMG_BOX_2"/>
    <property type="match status" value="1"/>
</dbReference>
<organism evidence="6">
    <name type="scientific">Chaetoceros debilis</name>
    <dbReference type="NCBI Taxonomy" id="122233"/>
    <lineage>
        <taxon>Eukaryota</taxon>
        <taxon>Sar</taxon>
        <taxon>Stramenopiles</taxon>
        <taxon>Ochrophyta</taxon>
        <taxon>Bacillariophyta</taxon>
        <taxon>Coscinodiscophyceae</taxon>
        <taxon>Chaetocerotophycidae</taxon>
        <taxon>Chaetocerotales</taxon>
        <taxon>Chaetocerotaceae</taxon>
        <taxon>Chaetoceros</taxon>
    </lineage>
</organism>
<feature type="DNA-binding region" description="HMG box" evidence="3">
    <location>
        <begin position="402"/>
        <end position="474"/>
    </location>
</feature>
<keyword evidence="1 3" id="KW-0238">DNA-binding</keyword>
<dbReference type="InterPro" id="IPR036910">
    <property type="entry name" value="HMG_box_dom_sf"/>
</dbReference>
<feature type="region of interest" description="Disordered" evidence="4">
    <location>
        <begin position="281"/>
        <end position="311"/>
    </location>
</feature>
<evidence type="ECO:0000256" key="1">
    <source>
        <dbReference type="ARBA" id="ARBA00023125"/>
    </source>
</evidence>
<dbReference type="Gene3D" id="1.10.30.10">
    <property type="entry name" value="High mobility group box domain"/>
    <property type="match status" value="2"/>
</dbReference>
<feature type="region of interest" description="Disordered" evidence="4">
    <location>
        <begin position="330"/>
        <end position="382"/>
    </location>
</feature>
<proteinExistence type="predicted"/>
<dbReference type="SUPFAM" id="SSF47095">
    <property type="entry name" value="HMG-box"/>
    <property type="match status" value="2"/>
</dbReference>
<feature type="region of interest" description="Disordered" evidence="4">
    <location>
        <begin position="1"/>
        <end position="117"/>
    </location>
</feature>
<dbReference type="GO" id="GO:0005634">
    <property type="term" value="C:nucleus"/>
    <property type="evidence" value="ECO:0007669"/>
    <property type="project" value="UniProtKB-UniRule"/>
</dbReference>
<dbReference type="GO" id="GO:0010468">
    <property type="term" value="P:regulation of gene expression"/>
    <property type="evidence" value="ECO:0007669"/>
    <property type="project" value="TreeGrafter"/>
</dbReference>
<evidence type="ECO:0000256" key="2">
    <source>
        <dbReference type="ARBA" id="ARBA00023242"/>
    </source>
</evidence>
<dbReference type="PANTHER" id="PTHR46040:SF3">
    <property type="entry name" value="HIGH MOBILITY GROUP PROTEIN 2"/>
    <property type="match status" value="1"/>
</dbReference>
<feature type="compositionally biased region" description="Basic and acidic residues" evidence="4">
    <location>
        <begin position="337"/>
        <end position="382"/>
    </location>
</feature>
<protein>
    <recommendedName>
        <fullName evidence="5">HMG box domain-containing protein</fullName>
    </recommendedName>
</protein>
<dbReference type="InterPro" id="IPR009071">
    <property type="entry name" value="HMG_box_dom"/>
</dbReference>
<evidence type="ECO:0000256" key="4">
    <source>
        <dbReference type="SAM" id="MobiDB-lite"/>
    </source>
</evidence>
<feature type="domain" description="HMG box" evidence="5">
    <location>
        <begin position="402"/>
        <end position="474"/>
    </location>
</feature>
<keyword evidence="2 3" id="KW-0539">Nucleus</keyword>
<evidence type="ECO:0000259" key="5">
    <source>
        <dbReference type="PROSITE" id="PS50118"/>
    </source>
</evidence>
<evidence type="ECO:0000313" key="6">
    <source>
        <dbReference type="EMBL" id="CAE0460599.1"/>
    </source>
</evidence>
<gene>
    <name evidence="6" type="ORF">CDEB00056_LOCUS5440</name>
</gene>
<reference evidence="6" key="1">
    <citation type="submission" date="2021-01" db="EMBL/GenBank/DDBJ databases">
        <authorList>
            <person name="Corre E."/>
            <person name="Pelletier E."/>
            <person name="Niang G."/>
            <person name="Scheremetjew M."/>
            <person name="Finn R."/>
            <person name="Kale V."/>
            <person name="Holt S."/>
            <person name="Cochrane G."/>
            <person name="Meng A."/>
            <person name="Brown T."/>
            <person name="Cohen L."/>
        </authorList>
    </citation>
    <scope>NUCLEOTIDE SEQUENCE</scope>
    <source>
        <strain evidence="6">MM31A-1</strain>
    </source>
</reference>
<dbReference type="Pfam" id="PF00505">
    <property type="entry name" value="HMG_box"/>
    <property type="match status" value="1"/>
</dbReference>
<dbReference type="SMART" id="SM00398">
    <property type="entry name" value="HMG"/>
    <property type="match status" value="2"/>
</dbReference>
<feature type="compositionally biased region" description="Low complexity" evidence="4">
    <location>
        <begin position="38"/>
        <end position="56"/>
    </location>
</feature>